<reference evidence="1 2" key="1">
    <citation type="submission" date="2021-02" db="EMBL/GenBank/DDBJ databases">
        <title>Whole genome sequencing of Streptomyces actuosus VRA1.</title>
        <authorList>
            <person name="Sen G."/>
            <person name="Sen A."/>
        </authorList>
    </citation>
    <scope>NUCLEOTIDE SEQUENCE [LARGE SCALE GENOMIC DNA]</scope>
    <source>
        <strain evidence="1 2">VRA1</strain>
    </source>
</reference>
<gene>
    <name evidence="1" type="ORF">JS756_05395</name>
</gene>
<protein>
    <recommendedName>
        <fullName evidence="3">Ig-like domain-containing protein</fullName>
    </recommendedName>
</protein>
<evidence type="ECO:0000313" key="2">
    <source>
        <dbReference type="Proteomes" id="UP000788262"/>
    </source>
</evidence>
<organism evidence="1 2">
    <name type="scientific">Streptomyces actuosus</name>
    <dbReference type="NCBI Taxonomy" id="1885"/>
    <lineage>
        <taxon>Bacteria</taxon>
        <taxon>Bacillati</taxon>
        <taxon>Actinomycetota</taxon>
        <taxon>Actinomycetes</taxon>
        <taxon>Kitasatosporales</taxon>
        <taxon>Streptomycetaceae</taxon>
        <taxon>Streptomyces</taxon>
    </lineage>
</organism>
<name>A0ABS2VKC2_STRAS</name>
<dbReference type="EMBL" id="JAFFZS010000003">
    <property type="protein sequence ID" value="MBN0043546.1"/>
    <property type="molecule type" value="Genomic_DNA"/>
</dbReference>
<dbReference type="Proteomes" id="UP000788262">
    <property type="component" value="Unassembled WGS sequence"/>
</dbReference>
<evidence type="ECO:0008006" key="3">
    <source>
        <dbReference type="Google" id="ProtNLM"/>
    </source>
</evidence>
<sequence>MDTWRKGAAPGANTEVYDTAGGQLGFGCYVQWTLYRQGDPIRTAKSGACRSGGITMFGFGDSLDAAGTYRLTARVTTDSGVDGSESYDFTVVDS</sequence>
<comment type="caution">
    <text evidence="1">The sequence shown here is derived from an EMBL/GenBank/DDBJ whole genome shotgun (WGS) entry which is preliminary data.</text>
</comment>
<dbReference type="RefSeq" id="WP_205381776.1">
    <property type="nucleotide sequence ID" value="NZ_JAFFZS010000003.1"/>
</dbReference>
<evidence type="ECO:0000313" key="1">
    <source>
        <dbReference type="EMBL" id="MBN0043546.1"/>
    </source>
</evidence>
<proteinExistence type="predicted"/>
<keyword evidence="2" id="KW-1185">Reference proteome</keyword>
<accession>A0ABS2VKC2</accession>